<dbReference type="GO" id="GO:0003983">
    <property type="term" value="F:UTP:glucose-1-phosphate uridylyltransferase activity"/>
    <property type="evidence" value="ECO:0007669"/>
    <property type="project" value="UniProtKB-EC"/>
</dbReference>
<dbReference type="GeneID" id="4616298"/>
<dbReference type="RefSeq" id="WP_011763234.1">
    <property type="nucleotide sequence ID" value="NC_008701.1"/>
</dbReference>
<dbReference type="Proteomes" id="UP000002595">
    <property type="component" value="Chromosome"/>
</dbReference>
<evidence type="ECO:0000313" key="8">
    <source>
        <dbReference type="Proteomes" id="UP000002595"/>
    </source>
</evidence>
<dbReference type="EC" id="2.7.7.9" evidence="2"/>
<dbReference type="PANTHER" id="PTHR43197">
    <property type="entry name" value="UTP--GLUCOSE-1-PHOSPHATE URIDYLYLTRANSFERASE"/>
    <property type="match status" value="1"/>
</dbReference>
<evidence type="ECO:0000313" key="7">
    <source>
        <dbReference type="EMBL" id="ABL88659.1"/>
    </source>
</evidence>
<dbReference type="OrthoDB" id="15372at2157"/>
<comment type="similarity">
    <text evidence="1">Belongs to the UDPGP type 2 family.</text>
</comment>
<evidence type="ECO:0000256" key="2">
    <source>
        <dbReference type="ARBA" id="ARBA00012415"/>
    </source>
</evidence>
<evidence type="ECO:0000256" key="1">
    <source>
        <dbReference type="ARBA" id="ARBA00006890"/>
    </source>
</evidence>
<dbReference type="InterPro" id="IPR005835">
    <property type="entry name" value="NTP_transferase_dom"/>
</dbReference>
<keyword evidence="4 7" id="KW-0548">Nucleotidyltransferase</keyword>
<dbReference type="HOGENOM" id="CLU_029499_1_2_2"/>
<dbReference type="GO" id="GO:0006011">
    <property type="term" value="P:UDP-alpha-D-glucose metabolic process"/>
    <property type="evidence" value="ECO:0007669"/>
    <property type="project" value="InterPro"/>
</dbReference>
<dbReference type="SUPFAM" id="SSF53448">
    <property type="entry name" value="Nucleotide-diphospho-sugar transferases"/>
    <property type="match status" value="1"/>
</dbReference>
<organism evidence="7 8">
    <name type="scientific">Pyrobaculum islandicum (strain DSM 4184 / JCM 9189 / GEO3)</name>
    <dbReference type="NCBI Taxonomy" id="384616"/>
    <lineage>
        <taxon>Archaea</taxon>
        <taxon>Thermoproteota</taxon>
        <taxon>Thermoprotei</taxon>
        <taxon>Thermoproteales</taxon>
        <taxon>Thermoproteaceae</taxon>
        <taxon>Pyrobaculum</taxon>
    </lineage>
</organism>
<name>A1RUM7_PYRIL</name>
<dbReference type="Gene3D" id="3.90.550.10">
    <property type="entry name" value="Spore Coat Polysaccharide Biosynthesis Protein SpsA, Chain A"/>
    <property type="match status" value="1"/>
</dbReference>
<evidence type="ECO:0000256" key="3">
    <source>
        <dbReference type="ARBA" id="ARBA00022679"/>
    </source>
</evidence>
<dbReference type="eggNOG" id="arCOG00665">
    <property type="taxonomic scope" value="Archaea"/>
</dbReference>
<dbReference type="InterPro" id="IPR005771">
    <property type="entry name" value="GalU_uridylyltTrfase_bac/arc"/>
</dbReference>
<feature type="domain" description="Nucleotidyl transferase" evidence="6">
    <location>
        <begin position="3"/>
        <end position="259"/>
    </location>
</feature>
<protein>
    <recommendedName>
        <fullName evidence="2">UTP--glucose-1-phosphate uridylyltransferase</fullName>
        <ecNumber evidence="2">2.7.7.9</ecNumber>
    </recommendedName>
</protein>
<reference evidence="7" key="1">
    <citation type="submission" date="2006-12" db="EMBL/GenBank/DDBJ databases">
        <title>Complete sequence of Pyrobaculum islandicum DSM 4184.</title>
        <authorList>
            <person name="Copeland A."/>
            <person name="Lucas S."/>
            <person name="Lapidus A."/>
            <person name="Barry K."/>
            <person name="Detter J.C."/>
            <person name="Glavina del Rio T."/>
            <person name="Dalin E."/>
            <person name="Tice H."/>
            <person name="Pitluck S."/>
            <person name="Meincke L."/>
            <person name="Brettin T."/>
            <person name="Bruce D."/>
            <person name="Han C."/>
            <person name="Tapia R."/>
            <person name="Gilna P."/>
            <person name="Schmutz J."/>
            <person name="Larimer F."/>
            <person name="Land M."/>
            <person name="Hauser L."/>
            <person name="Kyrpides N."/>
            <person name="Mikhailova N."/>
            <person name="Cozen A.E."/>
            <person name="Fitz-Gibbon S.T."/>
            <person name="House C.H."/>
            <person name="Saltikov C."/>
            <person name="Lowe T."/>
            <person name="Richardson P."/>
        </authorList>
    </citation>
    <scope>NUCLEOTIDE SEQUENCE [LARGE SCALE GENOMIC DNA]</scope>
    <source>
        <strain evidence="7">DSM 4184</strain>
    </source>
</reference>
<accession>A1RUM7</accession>
<dbReference type="InterPro" id="IPR029044">
    <property type="entry name" value="Nucleotide-diphossugar_trans"/>
</dbReference>
<dbReference type="KEGG" id="pis:Pisl_1503"/>
<evidence type="ECO:0000256" key="4">
    <source>
        <dbReference type="ARBA" id="ARBA00022695"/>
    </source>
</evidence>
<dbReference type="EMBL" id="CP000504">
    <property type="protein sequence ID" value="ABL88659.1"/>
    <property type="molecule type" value="Genomic_DNA"/>
</dbReference>
<dbReference type="PANTHER" id="PTHR43197:SF1">
    <property type="entry name" value="UTP--GLUCOSE-1-PHOSPHATE URIDYLYLTRANSFERASE"/>
    <property type="match status" value="1"/>
</dbReference>
<dbReference type="STRING" id="384616.Pisl_1503"/>
<dbReference type="AlphaFoldDB" id="A1RUM7"/>
<evidence type="ECO:0000259" key="6">
    <source>
        <dbReference type="Pfam" id="PF00483"/>
    </source>
</evidence>
<sequence>MQAVVAAAGLGTRLLPASKEVPKEMFPVFVWEGGSLLVKPVLQVVFEQLFDAGVREFCFVVGRGKRAVEDYFTPDWGLVEYLERAGKAEAAGALARFYERVEASAIFYVNQPKPLGFGHAVLTAEPFIHGDFVVAAGDTFLMDGAPLAALVSSPPMAIMVKEVEDPRQYGVAVVEGGRVVRVVEKPRDPPSRLAILPFYKLPSDFFRYLRRVRPGVGGEIQLTDAIQLAIEEGVEARPVFYGGEYVDVGTPQTYLKALELALHVARKNSRVD</sequence>
<dbReference type="Pfam" id="PF00483">
    <property type="entry name" value="NTP_transferase"/>
    <property type="match status" value="1"/>
</dbReference>
<gene>
    <name evidence="7" type="ordered locus">Pisl_1503</name>
</gene>
<keyword evidence="3 7" id="KW-0808">Transferase</keyword>
<proteinExistence type="inferred from homology"/>
<evidence type="ECO:0000256" key="5">
    <source>
        <dbReference type="ARBA" id="ARBA00048128"/>
    </source>
</evidence>
<keyword evidence="8" id="KW-1185">Reference proteome</keyword>
<comment type="catalytic activity">
    <reaction evidence="5">
        <text>alpha-D-glucose 1-phosphate + UTP + H(+) = UDP-alpha-D-glucose + diphosphate</text>
        <dbReference type="Rhea" id="RHEA:19889"/>
        <dbReference type="ChEBI" id="CHEBI:15378"/>
        <dbReference type="ChEBI" id="CHEBI:33019"/>
        <dbReference type="ChEBI" id="CHEBI:46398"/>
        <dbReference type="ChEBI" id="CHEBI:58601"/>
        <dbReference type="ChEBI" id="CHEBI:58885"/>
        <dbReference type="EC" id="2.7.7.9"/>
    </reaction>
</comment>